<dbReference type="EMBL" id="GL883096">
    <property type="protein sequence ID" value="EGG09957.1"/>
    <property type="molecule type" value="Genomic_DNA"/>
</dbReference>
<dbReference type="HOGENOM" id="CLU_844890_0_0_1"/>
<evidence type="ECO:0000256" key="1">
    <source>
        <dbReference type="SAM" id="MobiDB-lite"/>
    </source>
</evidence>
<feature type="region of interest" description="Disordered" evidence="1">
    <location>
        <begin position="1"/>
        <end position="29"/>
    </location>
</feature>
<reference evidence="3" key="1">
    <citation type="journal article" date="2011" name="Proc. Natl. Acad. Sci. U.S.A.">
        <title>Obligate biotrophy features unraveled by the genomic analysis of rust fungi.</title>
        <authorList>
            <person name="Duplessis S."/>
            <person name="Cuomo C.A."/>
            <person name="Lin Y.-C."/>
            <person name="Aerts A."/>
            <person name="Tisserant E."/>
            <person name="Veneault-Fourrey C."/>
            <person name="Joly D.L."/>
            <person name="Hacquard S."/>
            <person name="Amselem J."/>
            <person name="Cantarel B.L."/>
            <person name="Chiu R."/>
            <person name="Coutinho P.M."/>
            <person name="Feau N."/>
            <person name="Field M."/>
            <person name="Frey P."/>
            <person name="Gelhaye E."/>
            <person name="Goldberg J."/>
            <person name="Grabherr M.G."/>
            <person name="Kodira C.D."/>
            <person name="Kohler A."/>
            <person name="Kuees U."/>
            <person name="Lindquist E.A."/>
            <person name="Lucas S.M."/>
            <person name="Mago R."/>
            <person name="Mauceli E."/>
            <person name="Morin E."/>
            <person name="Murat C."/>
            <person name="Pangilinan J.L."/>
            <person name="Park R."/>
            <person name="Pearson M."/>
            <person name="Quesneville H."/>
            <person name="Rouhier N."/>
            <person name="Sakthikumar S."/>
            <person name="Salamov A.A."/>
            <person name="Schmutz J."/>
            <person name="Selles B."/>
            <person name="Shapiro H."/>
            <person name="Tanguay P."/>
            <person name="Tuskan G.A."/>
            <person name="Henrissat B."/>
            <person name="Van de Peer Y."/>
            <person name="Rouze P."/>
            <person name="Ellis J.G."/>
            <person name="Dodds P.N."/>
            <person name="Schein J.E."/>
            <person name="Zhong S."/>
            <person name="Hamelin R.C."/>
            <person name="Grigoriev I.V."/>
            <person name="Szabo L.J."/>
            <person name="Martin F."/>
        </authorList>
    </citation>
    <scope>NUCLEOTIDE SEQUENCE [LARGE SCALE GENOMIC DNA]</scope>
    <source>
        <strain evidence="3">98AG31 / pathotype 3-4-7</strain>
    </source>
</reference>
<keyword evidence="3" id="KW-1185">Reference proteome</keyword>
<evidence type="ECO:0000313" key="2">
    <source>
        <dbReference type="EMBL" id="EGG09957.1"/>
    </source>
</evidence>
<dbReference type="Proteomes" id="UP000001072">
    <property type="component" value="Unassembled WGS sequence"/>
</dbReference>
<proteinExistence type="predicted"/>
<dbReference type="STRING" id="747676.F4RCI8"/>
<dbReference type="AlphaFoldDB" id="F4RCI8"/>
<dbReference type="GeneID" id="18922082"/>
<organism evidence="3">
    <name type="scientific">Melampsora larici-populina (strain 98AG31 / pathotype 3-4-7)</name>
    <name type="common">Poplar leaf rust fungus</name>
    <dbReference type="NCBI Taxonomy" id="747676"/>
    <lineage>
        <taxon>Eukaryota</taxon>
        <taxon>Fungi</taxon>
        <taxon>Dikarya</taxon>
        <taxon>Basidiomycota</taxon>
        <taxon>Pucciniomycotina</taxon>
        <taxon>Pucciniomycetes</taxon>
        <taxon>Pucciniales</taxon>
        <taxon>Melampsoraceae</taxon>
        <taxon>Melampsora</taxon>
    </lineage>
</organism>
<accession>F4RCI8</accession>
<dbReference type="RefSeq" id="XP_007407011.1">
    <property type="nucleotide sequence ID" value="XM_007406949.1"/>
</dbReference>
<gene>
    <name evidence="2" type="ORF">MELLADRAFT_103808</name>
</gene>
<dbReference type="InParanoid" id="F4RCI8"/>
<protein>
    <recommendedName>
        <fullName evidence="4">BTB domain-containing protein</fullName>
    </recommendedName>
</protein>
<dbReference type="KEGG" id="mlr:MELLADRAFT_103808"/>
<evidence type="ECO:0008006" key="4">
    <source>
        <dbReference type="Google" id="ProtNLM"/>
    </source>
</evidence>
<dbReference type="VEuPathDB" id="FungiDB:MELLADRAFT_103808"/>
<sequence>MSSITLMTSMNNSTQPPNPQTEPTHTLPPIQAPYYHPSYPLTTPGVDIILCSSDLISCRFAICSSRFDSLQAHELISSHHPISIDFEFPLIKLNQTKEVIEIILLCLDLKMKPDLTIYTFDQLVSALEAVASREELAKVERLCLLAIGTYYKTKPIQVFALAEIYEYDWMARLASEYTLSLDINLPIHKCLLSIEAFNALNELHSFRRIQARDILDTLTLPIYEPHHPTHCNPTELIKFWNRSLTRLKRIVWNSRANLNLNQILLTEL</sequence>
<dbReference type="OrthoDB" id="71307at2759"/>
<name>F4RCI8_MELLP</name>
<feature type="compositionally biased region" description="Polar residues" evidence="1">
    <location>
        <begin position="1"/>
        <end position="15"/>
    </location>
</feature>
<evidence type="ECO:0000313" key="3">
    <source>
        <dbReference type="Proteomes" id="UP000001072"/>
    </source>
</evidence>